<dbReference type="Pfam" id="PF16578">
    <property type="entry name" value="IL17R_fnIII_D2"/>
    <property type="match status" value="1"/>
</dbReference>
<dbReference type="STRING" id="9823.ENSSSCP00000041531"/>
<dbReference type="PROSITE" id="PS51534">
    <property type="entry name" value="SEFIR"/>
    <property type="match status" value="1"/>
</dbReference>
<keyword evidence="8 16" id="KW-0472">Membrane</keyword>
<dbReference type="GO" id="GO:0032754">
    <property type="term" value="P:positive regulation of interleukin-5 production"/>
    <property type="evidence" value="ECO:0007669"/>
    <property type="project" value="Ensembl"/>
</dbReference>
<keyword evidence="4" id="KW-0964">Secreted</keyword>
<dbReference type="eggNOG" id="ENOG502RD98">
    <property type="taxonomic scope" value="Eukaryota"/>
</dbReference>
<evidence type="ECO:0000256" key="2">
    <source>
        <dbReference type="ARBA" id="ARBA00004613"/>
    </source>
</evidence>
<evidence type="ECO:0000256" key="12">
    <source>
        <dbReference type="ARBA" id="ARBA00062363"/>
    </source>
</evidence>
<dbReference type="GeneTree" id="ENSGT00940000161145"/>
<dbReference type="ExpressionAtlas" id="A0A287ACJ1">
    <property type="expression patterns" value="baseline and differential"/>
</dbReference>
<dbReference type="PANTHER" id="PTHR15583:SF11">
    <property type="entry name" value="INTERLEUKIN-17 RECEPTOR B"/>
    <property type="match status" value="1"/>
</dbReference>
<keyword evidence="7 16" id="KW-1133">Transmembrane helix</keyword>
<reference evidence="18" key="2">
    <citation type="journal article" date="2019" name="PeerJ">
        <title>Genes of the pig, Sus scrofa, reconstructed with EvidentialGene.</title>
        <authorList>
            <person name="Gilbert D.G."/>
        </authorList>
    </citation>
    <scope>NUCLEOTIDE SEQUENCE</scope>
</reference>
<dbReference type="Gene3D" id="3.40.50.11530">
    <property type="match status" value="1"/>
</dbReference>
<dbReference type="GO" id="GO:0050729">
    <property type="term" value="P:positive regulation of inflammatory response"/>
    <property type="evidence" value="ECO:0007669"/>
    <property type="project" value="Ensembl"/>
</dbReference>
<evidence type="ECO:0000256" key="4">
    <source>
        <dbReference type="ARBA" id="ARBA00022525"/>
    </source>
</evidence>
<reference evidence="20" key="1">
    <citation type="submission" date="2009-11" db="EMBL/GenBank/DDBJ databases">
        <authorList>
            <consortium name="Porcine genome sequencing project"/>
        </authorList>
    </citation>
    <scope>NUCLEOTIDE SEQUENCE [LARGE SCALE GENOMIC DNA]</scope>
    <source>
        <strain evidence="20">Duroc</strain>
    </source>
</reference>
<feature type="domain" description="SEFIR" evidence="17">
    <location>
        <begin position="328"/>
        <end position="474"/>
    </location>
</feature>
<dbReference type="Gene3D" id="2.60.40.2150">
    <property type="entry name" value="Interleukin-17 receptor A/B, fibronectin-III-like domain 2"/>
    <property type="match status" value="1"/>
</dbReference>
<sequence length="499" mass="55825">MLLVLLSLAALCWGAMPPEPTIQCGSEPGLSPEWMVRHALTPGDLRDLRVEPIKSSVAVEDYSILMNISWILRADASIRLLKATKICVTGKSQKQTYSCVRCNYTEAFQTQTRPSGGKWMFSYVGFPVELNTRYFIGAHNIPNANMNEDGPSLAVNFTSPGCLDRIMKYKKKCIEAGSLWDPNITACKKSENTVEVNFTTSPLGNRYMALIQNSTVIGTSYVSEKELTRTSVVVQVTGESEGAVVQLTPYFRTCGNDCIRRRGTVVRCPHTGVPFPQDQSRSMLSGWLPLLLLALLVAIWVLAGGIYLTRRHERIKKTSFSATILLPPIKVLVVYPSEICFHHTVCYFTRFLQNHCRSEVILEKWQKKKIAEMGPVQWLTTQKAAADKVIFLLSNDGNTACDGTCSNSEGGPHENSQDLFPLAFNLFCSDLRSQTHLHKYVVVYFREVDIKDDYSALSVCPTYHLMKDAPAFCKELLHAEQHVSVGRRLQACHYSCSSL</sequence>
<dbReference type="FunFam" id="2.60.40.2160:FF:000002">
    <property type="entry name" value="Interleukin 17 receptor B"/>
    <property type="match status" value="1"/>
</dbReference>
<dbReference type="RefSeq" id="XP_005669702.1">
    <property type="nucleotide sequence ID" value="XM_005669645.3"/>
</dbReference>
<dbReference type="InterPro" id="IPR038683">
    <property type="entry name" value="IL17RA/B_FnIII-like_1_sf"/>
</dbReference>
<comment type="subunit">
    <text evidence="12">Interacts with DAZAP2. Interacts with TRAF3IP2.</text>
</comment>
<dbReference type="Proteomes" id="UP000008227">
    <property type="component" value="Chromosome 13"/>
</dbReference>
<evidence type="ECO:0000256" key="11">
    <source>
        <dbReference type="ARBA" id="ARBA00055270"/>
    </source>
</evidence>
<evidence type="ECO:0000313" key="19">
    <source>
        <dbReference type="Ensembl" id="ENSSSCP00000041531.2"/>
    </source>
</evidence>
<evidence type="ECO:0000256" key="5">
    <source>
        <dbReference type="ARBA" id="ARBA00022692"/>
    </source>
</evidence>
<evidence type="ECO:0000259" key="17">
    <source>
        <dbReference type="PROSITE" id="PS51534"/>
    </source>
</evidence>
<evidence type="ECO:0000256" key="15">
    <source>
        <dbReference type="ARBA" id="ARBA00082527"/>
    </source>
</evidence>
<dbReference type="KEGG" id="ssc:100156014"/>
<evidence type="ECO:0000256" key="3">
    <source>
        <dbReference type="ARBA" id="ARBA00022475"/>
    </source>
</evidence>
<keyword evidence="3" id="KW-1003">Cell membrane</keyword>
<dbReference type="CTD" id="55540"/>
<dbReference type="PaxDb" id="9823-ENSSSCP00000012210"/>
<dbReference type="Pfam" id="PF08357">
    <property type="entry name" value="SEFIR"/>
    <property type="match status" value="1"/>
</dbReference>
<dbReference type="GO" id="GO:0030368">
    <property type="term" value="F:interleukin-17 receptor activity"/>
    <property type="evidence" value="ECO:0000318"/>
    <property type="project" value="GO_Central"/>
</dbReference>
<evidence type="ECO:0000256" key="9">
    <source>
        <dbReference type="ARBA" id="ARBA00023170"/>
    </source>
</evidence>
<evidence type="ECO:0000313" key="18">
    <source>
        <dbReference type="EMBL" id="HDB54667.1"/>
    </source>
</evidence>
<dbReference type="OMA" id="HKYMVVY"/>
<dbReference type="InterPro" id="IPR032356">
    <property type="entry name" value="IL17R_A/B_N"/>
</dbReference>
<dbReference type="Ensembl" id="ENSSSCT00000049312.3">
    <property type="protein sequence ID" value="ENSSSCP00000041531.2"/>
    <property type="gene ID" value="ENSSSCG00000037914.3"/>
</dbReference>
<dbReference type="GO" id="GO:0005576">
    <property type="term" value="C:extracellular region"/>
    <property type="evidence" value="ECO:0007669"/>
    <property type="project" value="UniProtKB-SubCell"/>
</dbReference>
<evidence type="ECO:0000256" key="10">
    <source>
        <dbReference type="ARBA" id="ARBA00023180"/>
    </source>
</evidence>
<evidence type="ECO:0000256" key="13">
    <source>
        <dbReference type="ARBA" id="ARBA00069306"/>
    </source>
</evidence>
<dbReference type="FunFam" id="2.60.40.2150:FF:000001">
    <property type="entry name" value="Interleukin 17 receptor B"/>
    <property type="match status" value="1"/>
</dbReference>
<feature type="transmembrane region" description="Helical" evidence="16">
    <location>
        <begin position="287"/>
        <end position="308"/>
    </location>
</feature>
<name>A0A287ACJ1_PIG</name>
<evidence type="ECO:0000256" key="16">
    <source>
        <dbReference type="SAM" id="Phobius"/>
    </source>
</evidence>
<proteinExistence type="predicted"/>
<evidence type="ECO:0000256" key="6">
    <source>
        <dbReference type="ARBA" id="ARBA00022729"/>
    </source>
</evidence>
<dbReference type="VGNC" id="VGNC:89086">
    <property type="gene designation" value="IL17RB"/>
</dbReference>
<reference evidence="19" key="3">
    <citation type="journal article" date="2020" name="Gigascience">
        <title>An improved pig reference genome sequence to enable pig genetics and genomics research.</title>
        <authorList>
            <person name="Warr A."/>
            <person name="Affara N."/>
            <person name="Aken B."/>
            <person name="Beiki H."/>
            <person name="Bickhart D.M."/>
            <person name="Billis K."/>
            <person name="Chow W."/>
            <person name="Eory L."/>
            <person name="Finlayson H.A."/>
            <person name="Flicek P."/>
            <person name="Giron C.G."/>
            <person name="Griffin D.K."/>
            <person name="Hall R."/>
            <person name="Hannum G."/>
            <person name="Hourlier T."/>
            <person name="Howe K."/>
            <person name="Hume D.A."/>
            <person name="Izuogu O."/>
            <person name="Kim K."/>
            <person name="Koren S."/>
            <person name="Liu H."/>
            <person name="Manchanda N."/>
            <person name="Martin F.J."/>
            <person name="Nonneman D.J."/>
            <person name="O'Connor R.E."/>
            <person name="Phillippy A.M."/>
            <person name="Rohrer G.A."/>
            <person name="Rosen B.D."/>
            <person name="Rund L.A."/>
            <person name="Sargent C.A."/>
            <person name="Schook L.B."/>
            <person name="Schroeder S.G."/>
            <person name="Schwartz A.S."/>
            <person name="Skinner B.M."/>
            <person name="Talbot R."/>
            <person name="Tseng E."/>
            <person name="Tuggle C.K."/>
            <person name="Watson M."/>
            <person name="Smith T.P.L."/>
            <person name="Archibald A.L."/>
        </authorList>
    </citation>
    <scope>NUCLEOTIDE SEQUENCE [LARGE SCALE GENOMIC DNA]</scope>
    <source>
        <strain evidence="19">Duroc</strain>
    </source>
</reference>
<keyword evidence="9 18" id="KW-0675">Receptor</keyword>
<dbReference type="AlphaFoldDB" id="A0A287ACJ1"/>
<keyword evidence="5 16" id="KW-0812">Transmembrane</keyword>
<dbReference type="GO" id="GO:0032736">
    <property type="term" value="P:positive regulation of interleukin-13 production"/>
    <property type="evidence" value="ECO:0007669"/>
    <property type="project" value="Ensembl"/>
</dbReference>
<dbReference type="Pfam" id="PF16556">
    <property type="entry name" value="IL17R_fnIII_D1"/>
    <property type="match status" value="1"/>
</dbReference>
<evidence type="ECO:0000256" key="1">
    <source>
        <dbReference type="ARBA" id="ARBA00004251"/>
    </source>
</evidence>
<dbReference type="FunFam" id="3.40.50.11530:FF:000004">
    <property type="entry name" value="Interleukin 17 receptor B"/>
    <property type="match status" value="1"/>
</dbReference>
<dbReference type="GeneID" id="100156014"/>
<dbReference type="InterPro" id="IPR043046">
    <property type="entry name" value="IL17RA/B_FnIII-like_2_sf"/>
</dbReference>
<comment type="subcellular location">
    <subcellularLocation>
        <location evidence="1">Cell membrane</location>
        <topology evidence="1">Single-pass type I membrane protein</topology>
    </subcellularLocation>
    <subcellularLocation>
        <location evidence="2">Secreted</location>
    </subcellularLocation>
</comment>
<dbReference type="InterPro" id="IPR039465">
    <property type="entry name" value="IL-17_rcpt-like"/>
</dbReference>
<gene>
    <name evidence="19 21" type="primary">IL17RB</name>
</gene>
<organism evidence="19 20">
    <name type="scientific">Sus scrofa</name>
    <name type="common">Pig</name>
    <dbReference type="NCBI Taxonomy" id="9823"/>
    <lineage>
        <taxon>Eukaryota</taxon>
        <taxon>Metazoa</taxon>
        <taxon>Chordata</taxon>
        <taxon>Craniata</taxon>
        <taxon>Vertebrata</taxon>
        <taxon>Euteleostomi</taxon>
        <taxon>Mammalia</taxon>
        <taxon>Eutheria</taxon>
        <taxon>Laurasiatheria</taxon>
        <taxon>Artiodactyla</taxon>
        <taxon>Suina</taxon>
        <taxon>Suidae</taxon>
        <taxon>Sus</taxon>
    </lineage>
</organism>
<comment type="function">
    <text evidence="11">Receptor for the pro-inflammatory cytokines IL17B and IL17E. May play a role in controlling the growth and/or differentiation of hematopoietic cells.</text>
</comment>
<dbReference type="OrthoDB" id="8963084at2759"/>
<evidence type="ECO:0000256" key="14">
    <source>
        <dbReference type="ARBA" id="ARBA00075335"/>
    </source>
</evidence>
<dbReference type="EMBL" id="DQIR01199190">
    <property type="protein sequence ID" value="HDB54667.1"/>
    <property type="molecule type" value="Transcribed_RNA"/>
</dbReference>
<evidence type="ECO:0000313" key="20">
    <source>
        <dbReference type="Proteomes" id="UP000008227"/>
    </source>
</evidence>
<protein>
    <recommendedName>
        <fullName evidence="13">Interleukin-17 receptor B</fullName>
    </recommendedName>
    <alternativeName>
        <fullName evidence="14">IL-17 receptor homolog 1</fullName>
    </alternativeName>
    <alternativeName>
        <fullName evidence="15">Interleukin-17B receptor</fullName>
    </alternativeName>
</protein>
<dbReference type="Gene3D" id="2.60.40.2160">
    <property type="entry name" value="Interleukin-17 receptor A/B, fibronectin-III-like domain 1"/>
    <property type="match status" value="1"/>
</dbReference>
<dbReference type="GO" id="GO:0005886">
    <property type="term" value="C:plasma membrane"/>
    <property type="evidence" value="ECO:0007669"/>
    <property type="project" value="UniProtKB-SubCell"/>
</dbReference>
<dbReference type="Bgee" id="ENSSSCG00000037914">
    <property type="expression patterns" value="Expressed in longissimus lumborum muscle and 44 other cell types or tissues"/>
</dbReference>
<reference evidence="19" key="4">
    <citation type="submission" date="2025-05" db="UniProtKB">
        <authorList>
            <consortium name="Ensembl"/>
        </authorList>
    </citation>
    <scope>IDENTIFICATION</scope>
</reference>
<dbReference type="PANTHER" id="PTHR15583">
    <property type="entry name" value="INTERLEUKIN-17 RECEPTOR"/>
    <property type="match status" value="1"/>
</dbReference>
<keyword evidence="20" id="KW-1185">Reference proteome</keyword>
<keyword evidence="10" id="KW-0325">Glycoprotein</keyword>
<dbReference type="InterPro" id="IPR013568">
    <property type="entry name" value="SEFIR_dom"/>
</dbReference>
<keyword evidence="6" id="KW-0732">Signal</keyword>
<evidence type="ECO:0000313" key="21">
    <source>
        <dbReference type="VGNC" id="VGNC:89086"/>
    </source>
</evidence>
<evidence type="ECO:0000256" key="8">
    <source>
        <dbReference type="ARBA" id="ARBA00023136"/>
    </source>
</evidence>
<dbReference type="GO" id="GO:0005737">
    <property type="term" value="C:cytoplasm"/>
    <property type="evidence" value="ECO:0007669"/>
    <property type="project" value="Ensembl"/>
</dbReference>
<accession>A0A287ACJ1</accession>
<evidence type="ECO:0000256" key="7">
    <source>
        <dbReference type="ARBA" id="ARBA00022989"/>
    </source>
</evidence>
<accession>A0A287AD03</accession>
<dbReference type="GO" id="GO:0009986">
    <property type="term" value="C:cell surface"/>
    <property type="evidence" value="ECO:0007669"/>
    <property type="project" value="Ensembl"/>
</dbReference>